<evidence type="ECO:0000256" key="8">
    <source>
        <dbReference type="PROSITE-ProRule" id="PRU00047"/>
    </source>
</evidence>
<organism evidence="14 15">
    <name type="scientific">Dendrobium thyrsiflorum</name>
    <name type="common">Pinecone-like raceme dendrobium</name>
    <name type="synonym">Orchid</name>
    <dbReference type="NCBI Taxonomy" id="117978"/>
    <lineage>
        <taxon>Eukaryota</taxon>
        <taxon>Viridiplantae</taxon>
        <taxon>Streptophyta</taxon>
        <taxon>Embryophyta</taxon>
        <taxon>Tracheophyta</taxon>
        <taxon>Spermatophyta</taxon>
        <taxon>Magnoliopsida</taxon>
        <taxon>Liliopsida</taxon>
        <taxon>Asparagales</taxon>
        <taxon>Orchidaceae</taxon>
        <taxon>Epidendroideae</taxon>
        <taxon>Malaxideae</taxon>
        <taxon>Dendrobiinae</taxon>
        <taxon>Dendrobium</taxon>
    </lineage>
</organism>
<accession>A0ABD0VLW9</accession>
<dbReference type="Pfam" id="PF08783">
    <property type="entry name" value="DWNN"/>
    <property type="match status" value="1"/>
</dbReference>
<evidence type="ECO:0000256" key="1">
    <source>
        <dbReference type="ARBA" id="ARBA00004123"/>
    </source>
</evidence>
<feature type="region of interest" description="Disordered" evidence="9">
    <location>
        <begin position="167"/>
        <end position="198"/>
    </location>
</feature>
<keyword evidence="7" id="KW-0539">Nucleus</keyword>
<dbReference type="GO" id="GO:0005634">
    <property type="term" value="C:nucleus"/>
    <property type="evidence" value="ECO:0007669"/>
    <property type="project" value="UniProtKB-SubCell"/>
</dbReference>
<feature type="compositionally biased region" description="Basic residues" evidence="9">
    <location>
        <begin position="552"/>
        <end position="564"/>
    </location>
</feature>
<dbReference type="GO" id="GO:0008270">
    <property type="term" value="F:zinc ion binding"/>
    <property type="evidence" value="ECO:0007669"/>
    <property type="project" value="UniProtKB-KW"/>
</dbReference>
<evidence type="ECO:0000256" key="7">
    <source>
        <dbReference type="ARBA" id="ARBA00023242"/>
    </source>
</evidence>
<dbReference type="Proteomes" id="UP001552299">
    <property type="component" value="Unassembled WGS sequence"/>
</dbReference>
<dbReference type="PROSITE" id="PS50158">
    <property type="entry name" value="ZF_CCHC"/>
    <property type="match status" value="1"/>
</dbReference>
<dbReference type="SUPFAM" id="SSF57850">
    <property type="entry name" value="RING/U-box"/>
    <property type="match status" value="1"/>
</dbReference>
<comment type="subcellular location">
    <subcellularLocation>
        <location evidence="1">Nucleus</location>
    </subcellularLocation>
</comment>
<evidence type="ECO:0000256" key="6">
    <source>
        <dbReference type="ARBA" id="ARBA00022833"/>
    </source>
</evidence>
<comment type="pathway">
    <text evidence="2">Protein modification; protein ubiquitination.</text>
</comment>
<keyword evidence="15" id="KW-1185">Reference proteome</keyword>
<feature type="domain" description="U-box" evidence="13">
    <location>
        <begin position="221"/>
        <end position="296"/>
    </location>
</feature>
<name>A0ABD0VLW9_DENTH</name>
<dbReference type="InterPro" id="IPR014891">
    <property type="entry name" value="DWNN_domain"/>
</dbReference>
<dbReference type="InterPro" id="IPR001878">
    <property type="entry name" value="Znf_CCHC"/>
</dbReference>
<dbReference type="SMART" id="SM00343">
    <property type="entry name" value="ZnF_C2HC"/>
    <property type="match status" value="1"/>
</dbReference>
<evidence type="ECO:0000256" key="5">
    <source>
        <dbReference type="ARBA" id="ARBA00022771"/>
    </source>
</evidence>
<dbReference type="InterPro" id="IPR033489">
    <property type="entry name" value="RBBP6"/>
</dbReference>
<evidence type="ECO:0000313" key="14">
    <source>
        <dbReference type="EMBL" id="KAL0925756.1"/>
    </source>
</evidence>
<evidence type="ECO:0000256" key="9">
    <source>
        <dbReference type="SAM" id="MobiDB-lite"/>
    </source>
</evidence>
<evidence type="ECO:0000256" key="2">
    <source>
        <dbReference type="ARBA" id="ARBA00004906"/>
    </source>
</evidence>
<dbReference type="SMART" id="SM01180">
    <property type="entry name" value="DWNN"/>
    <property type="match status" value="1"/>
</dbReference>
<feature type="compositionally biased region" description="Basic and acidic residues" evidence="9">
    <location>
        <begin position="599"/>
        <end position="621"/>
    </location>
</feature>
<proteinExistence type="predicted"/>
<dbReference type="SMART" id="SM00184">
    <property type="entry name" value="RING"/>
    <property type="match status" value="1"/>
</dbReference>
<dbReference type="GO" id="GO:0016567">
    <property type="term" value="P:protein ubiquitination"/>
    <property type="evidence" value="ECO:0007669"/>
    <property type="project" value="UniProtKB-ARBA"/>
</dbReference>
<keyword evidence="6" id="KW-0862">Zinc</keyword>
<dbReference type="EMBL" id="JANQDX010000004">
    <property type="protein sequence ID" value="KAL0925756.1"/>
    <property type="molecule type" value="Genomic_DNA"/>
</dbReference>
<evidence type="ECO:0000259" key="11">
    <source>
        <dbReference type="PROSITE" id="PS50158"/>
    </source>
</evidence>
<evidence type="ECO:0000313" key="15">
    <source>
        <dbReference type="Proteomes" id="UP001552299"/>
    </source>
</evidence>
<feature type="region of interest" description="Disordered" evidence="9">
    <location>
        <begin position="671"/>
        <end position="695"/>
    </location>
</feature>
<dbReference type="InterPro" id="IPR001841">
    <property type="entry name" value="Znf_RING"/>
</dbReference>
<dbReference type="InterPro" id="IPR017907">
    <property type="entry name" value="Znf_RING_CS"/>
</dbReference>
<dbReference type="PANTHER" id="PTHR15439:SF11">
    <property type="entry name" value="E3 UBIQUITIN LIGASE PQT3-LIKE ISOFORM X1"/>
    <property type="match status" value="1"/>
</dbReference>
<comment type="caution">
    <text evidence="14">The sequence shown here is derived from an EMBL/GenBank/DDBJ whole genome shotgun (WGS) entry which is preliminary data.</text>
</comment>
<reference evidence="14 15" key="1">
    <citation type="journal article" date="2024" name="Plant Biotechnol. J.">
        <title>Dendrobium thyrsiflorum genome and its molecular insights into genes involved in important horticultural traits.</title>
        <authorList>
            <person name="Chen B."/>
            <person name="Wang J.Y."/>
            <person name="Zheng P.J."/>
            <person name="Li K.L."/>
            <person name="Liang Y.M."/>
            <person name="Chen X.F."/>
            <person name="Zhang C."/>
            <person name="Zhao X."/>
            <person name="He X."/>
            <person name="Zhang G.Q."/>
            <person name="Liu Z.J."/>
            <person name="Xu Q."/>
        </authorList>
    </citation>
    <scope>NUCLEOTIDE SEQUENCE [LARGE SCALE GENOMIC DNA]</scope>
    <source>
        <strain evidence="14">GZMU011</strain>
    </source>
</reference>
<feature type="domain" description="DWNN" evidence="12">
    <location>
        <begin position="3"/>
        <end position="77"/>
    </location>
</feature>
<keyword evidence="5 8" id="KW-0863">Zinc-finger</keyword>
<dbReference type="GO" id="GO:0016740">
    <property type="term" value="F:transferase activity"/>
    <property type="evidence" value="ECO:0007669"/>
    <property type="project" value="UniProtKB-KW"/>
</dbReference>
<dbReference type="SMART" id="SM00504">
    <property type="entry name" value="Ubox"/>
    <property type="match status" value="1"/>
</dbReference>
<keyword evidence="3" id="KW-0808">Transferase</keyword>
<dbReference type="Pfam" id="PF13923">
    <property type="entry name" value="zf-C3HC4_2"/>
    <property type="match status" value="1"/>
</dbReference>
<feature type="compositionally biased region" description="Basic and acidic residues" evidence="9">
    <location>
        <begin position="675"/>
        <end position="689"/>
    </location>
</feature>
<evidence type="ECO:0000256" key="3">
    <source>
        <dbReference type="ARBA" id="ARBA00022679"/>
    </source>
</evidence>
<dbReference type="PROSITE" id="PS00518">
    <property type="entry name" value="ZF_RING_1"/>
    <property type="match status" value="1"/>
</dbReference>
<sequence length="746" mass="83452">MAVHFKFRSSVAFDSVDLSGRSSISVRDLRARISDIKKLKICADFDLVLSDADTGKVFEDEDFQIPVGASVVIKRVPTGRDATKDPDVIAGTAGKSGGCIGTLQVSTSEKFGVDNFDDFGVDLYPNLDTTIHCNADDTDHFNSTANKKKDVSVRSFEVPNLKGQKIDRSDVSEDLSNKVGENFRAESDEGENQKEMNSKNNVELKKKLSEDMHFQVTFTTDLPAELRCSLCNSIFNEAVMIPCCQHSFCNRCIASTLAKQSSCPKCSSTKCTLKDLLPNLSLRQAIEHFLEAQNASNASYNNLPMYAPDGESGVQTKEVSCAVSVRQQLPTCQPSPSATGMGSNHVVSEPASECNFPFKRNEEVCIETRGGRVAIPSTKHRKYDRNCYMCGAPDHLIRECPHAKTGNAVVSGGIPPYQEGYWRGASFTNVRPYANIYGSPPMMPFDPMMFQAPAFGISSCMPPMYGHLPAPYGFMTMGAVPHLMMPGVEPRTHAAETMNKKNGVRKRNYELQERYHGSGLSEDCYSGGTERSHAQLIQSDKRSSSDDDEQRAHRKHSQQKHNSPRQRPSYEGDKLHLVNEKHKEPHLFACGMDQRSYFSEKSKSDLQDVSNDSRRHSGERRNHQHKCSKHSGSDCSWKNHHSSRLHEDDEFVTHLKSHRCEQYNQSESCLEPESSTDHRKFHKERESSHSYRHSTRIIKSRDERLDNDRREMVDVDIIQEPYNAAAIGVMSSEVPRCIFICSSAAG</sequence>
<dbReference type="PANTHER" id="PTHR15439">
    <property type="entry name" value="RETINOBLASTOMA-BINDING PROTEIN 6"/>
    <property type="match status" value="1"/>
</dbReference>
<evidence type="ECO:0000259" key="10">
    <source>
        <dbReference type="PROSITE" id="PS50089"/>
    </source>
</evidence>
<evidence type="ECO:0000259" key="13">
    <source>
        <dbReference type="PROSITE" id="PS51698"/>
    </source>
</evidence>
<dbReference type="PROSITE" id="PS51698">
    <property type="entry name" value="U_BOX"/>
    <property type="match status" value="1"/>
</dbReference>
<feature type="compositionally biased region" description="Basic and acidic residues" evidence="9">
    <location>
        <begin position="181"/>
        <end position="198"/>
    </location>
</feature>
<dbReference type="AlphaFoldDB" id="A0ABD0VLW9"/>
<feature type="region of interest" description="Disordered" evidence="9">
    <location>
        <begin position="599"/>
        <end position="640"/>
    </location>
</feature>
<keyword evidence="4" id="KW-0479">Metal-binding</keyword>
<evidence type="ECO:0000256" key="4">
    <source>
        <dbReference type="ARBA" id="ARBA00022723"/>
    </source>
</evidence>
<dbReference type="InterPro" id="IPR003613">
    <property type="entry name" value="Ubox_domain"/>
</dbReference>
<protein>
    <submittedName>
        <fullName evidence="14">Uncharacterized protein</fullName>
    </submittedName>
</protein>
<gene>
    <name evidence="14" type="ORF">M5K25_004126</name>
</gene>
<dbReference type="Gene3D" id="3.10.20.90">
    <property type="entry name" value="Phosphatidylinositol 3-kinase Catalytic Subunit, Chain A, domain 1"/>
    <property type="match status" value="1"/>
</dbReference>
<evidence type="ECO:0000259" key="12">
    <source>
        <dbReference type="PROSITE" id="PS51282"/>
    </source>
</evidence>
<feature type="region of interest" description="Disordered" evidence="9">
    <location>
        <begin position="520"/>
        <end position="571"/>
    </location>
</feature>
<dbReference type="CDD" id="cd16620">
    <property type="entry name" value="vRING-HC-C4C4_RBBP6"/>
    <property type="match status" value="1"/>
</dbReference>
<feature type="domain" description="CCHC-type" evidence="11">
    <location>
        <begin position="387"/>
        <end position="401"/>
    </location>
</feature>
<dbReference type="Gene3D" id="3.30.40.10">
    <property type="entry name" value="Zinc/RING finger domain, C3HC4 (zinc finger)"/>
    <property type="match status" value="1"/>
</dbReference>
<dbReference type="PROSITE" id="PS51282">
    <property type="entry name" value="DWNN"/>
    <property type="match status" value="1"/>
</dbReference>
<dbReference type="PROSITE" id="PS50089">
    <property type="entry name" value="ZF_RING_2"/>
    <property type="match status" value="1"/>
</dbReference>
<feature type="domain" description="RING-type" evidence="10">
    <location>
        <begin position="228"/>
        <end position="267"/>
    </location>
</feature>
<dbReference type="InterPro" id="IPR013083">
    <property type="entry name" value="Znf_RING/FYVE/PHD"/>
</dbReference>